<name>A0A2N1JGU6_9BASI</name>
<evidence type="ECO:0000313" key="4">
    <source>
        <dbReference type="Proteomes" id="UP000232875"/>
    </source>
</evidence>
<dbReference type="GO" id="GO:1990023">
    <property type="term" value="C:mitotic spindle midzone"/>
    <property type="evidence" value="ECO:0007669"/>
    <property type="project" value="TreeGrafter"/>
</dbReference>
<gene>
    <name evidence="3" type="ORF">MVES_000724</name>
</gene>
<accession>A0A2N1JGU6</accession>
<dbReference type="GO" id="GO:0005737">
    <property type="term" value="C:cytoplasm"/>
    <property type="evidence" value="ECO:0007669"/>
    <property type="project" value="TreeGrafter"/>
</dbReference>
<sequence>MDASTLSTLIDTSSQELAQLHSRLGCPAEELHRATAALKTCIHDAIHAQVRQVQAQVNDVEEACAELEGENVRLCRATGETLALDATDAVPLLAQRAALEEEKARLDRIYKSQLEQCDLVVEQIETLNACMSGAGGASPSPSMLPGEGAQLRDASPAFLRTLEAHWQEVQRVYTDRKVEMESQLSEILQLWAELCLMPSVTVKGTRLELDDAACRAQSEFHIAILYYTQQIPVIDADGAFTGEYAAMPLDTPRRAPLVDTSAMQDTPTRLSDDQQSAPLVAEHHERKGTLLQPTDDVLAQSTALRASLEQEKVQRETRIQTYYDELCELWMRFDVPETEMDAFVLDHRGSTLTIVAAYKDELDKMRQLKSQHMSLFISKTREQIWELWDALFMADGERNDMFPAYFLALPAADEERTATGFDWDHVLAQHEQMCARLNEMLEQRAPLLQLIGKYRAICDEARALEESAHDTTRLLGRGNRGDPGRLLREEKMRKRVKIQKPKIEHELLRVIPDWETEHNMPFLMDGTRFVDYLRDQLGGAKENARELHAKPATHGERLGASRTANVPATPHVAKRPPSVRPAAKAPGTGVRRAATAQATARPRVASNARHTPYGDTRSGAQTPHGANARMRDQRLVSQCTSGDETTVDMELDRTFEHRTPSTALESTLARVATPAGPW</sequence>
<feature type="region of interest" description="Disordered" evidence="2">
    <location>
        <begin position="568"/>
        <end position="629"/>
    </location>
</feature>
<feature type="compositionally biased region" description="Low complexity" evidence="2">
    <location>
        <begin position="590"/>
        <end position="605"/>
    </location>
</feature>
<keyword evidence="4" id="KW-1185">Reference proteome</keyword>
<dbReference type="AlphaFoldDB" id="A0A2N1JGU6"/>
<evidence type="ECO:0000256" key="2">
    <source>
        <dbReference type="SAM" id="MobiDB-lite"/>
    </source>
</evidence>
<evidence type="ECO:0000256" key="1">
    <source>
        <dbReference type="SAM" id="Coils"/>
    </source>
</evidence>
<dbReference type="GO" id="GO:0051256">
    <property type="term" value="P:mitotic spindle midzone assembly"/>
    <property type="evidence" value="ECO:0007669"/>
    <property type="project" value="TreeGrafter"/>
</dbReference>
<dbReference type="STRING" id="2020962.A0A2N1JGU6"/>
<dbReference type="Proteomes" id="UP000232875">
    <property type="component" value="Unassembled WGS sequence"/>
</dbReference>
<dbReference type="GO" id="GO:0008017">
    <property type="term" value="F:microtubule binding"/>
    <property type="evidence" value="ECO:0007669"/>
    <property type="project" value="InterPro"/>
</dbReference>
<protein>
    <submittedName>
        <fullName evidence="3">Uncharacterized protein</fullName>
    </submittedName>
</protein>
<feature type="coiled-coil region" evidence="1">
    <location>
        <begin position="50"/>
        <end position="116"/>
    </location>
</feature>
<dbReference type="EMBL" id="KZ454987">
    <property type="protein sequence ID" value="PKI85771.1"/>
    <property type="molecule type" value="Genomic_DNA"/>
</dbReference>
<dbReference type="PANTHER" id="PTHR19321:SF41">
    <property type="entry name" value="FASCETTO-RELATED"/>
    <property type="match status" value="1"/>
</dbReference>
<dbReference type="Pfam" id="PF03999">
    <property type="entry name" value="MAP65_ASE1"/>
    <property type="match status" value="2"/>
</dbReference>
<organism evidence="3 4">
    <name type="scientific">Malassezia vespertilionis</name>
    <dbReference type="NCBI Taxonomy" id="2020962"/>
    <lineage>
        <taxon>Eukaryota</taxon>
        <taxon>Fungi</taxon>
        <taxon>Dikarya</taxon>
        <taxon>Basidiomycota</taxon>
        <taxon>Ustilaginomycotina</taxon>
        <taxon>Malasseziomycetes</taxon>
        <taxon>Malasseziales</taxon>
        <taxon>Malasseziaceae</taxon>
        <taxon>Malassezia</taxon>
    </lineage>
</organism>
<evidence type="ECO:0000313" key="3">
    <source>
        <dbReference type="EMBL" id="PKI85771.1"/>
    </source>
</evidence>
<dbReference type="InterPro" id="IPR007145">
    <property type="entry name" value="MAP65_Ase1_PRC1"/>
</dbReference>
<dbReference type="Gene3D" id="1.20.58.1520">
    <property type="match status" value="1"/>
</dbReference>
<reference evidence="3 4" key="1">
    <citation type="submission" date="2017-10" db="EMBL/GenBank/DDBJ databases">
        <title>A novel species of cold-tolerant Malassezia isolated from bats.</title>
        <authorList>
            <person name="Lorch J.M."/>
            <person name="Palmer J.M."/>
            <person name="Vanderwolf K.J."/>
            <person name="Schmidt K.Z."/>
            <person name="Verant M.L."/>
            <person name="Weller T.J."/>
            <person name="Blehert D.S."/>
        </authorList>
    </citation>
    <scope>NUCLEOTIDE SEQUENCE [LARGE SCALE GENOMIC DNA]</scope>
    <source>
        <strain evidence="3 4">NWHC:44797-103</strain>
    </source>
</reference>
<dbReference type="OrthoDB" id="642895at2759"/>
<dbReference type="PANTHER" id="PTHR19321">
    <property type="entry name" value="PROTEIN REGULATOR OF CYTOKINESIS 1 PRC1-RELATED"/>
    <property type="match status" value="1"/>
</dbReference>
<proteinExistence type="predicted"/>
<keyword evidence="1" id="KW-0175">Coiled coil</keyword>